<evidence type="ECO:0000313" key="4">
    <source>
        <dbReference type="Proteomes" id="UP000231564"/>
    </source>
</evidence>
<organism evidence="3 4">
    <name type="scientific">Tenacibaculum maritimum NCIMB 2154</name>
    <dbReference type="NCBI Taxonomy" id="1349785"/>
    <lineage>
        <taxon>Bacteria</taxon>
        <taxon>Pseudomonadati</taxon>
        <taxon>Bacteroidota</taxon>
        <taxon>Flavobacteriia</taxon>
        <taxon>Flavobacteriales</taxon>
        <taxon>Flavobacteriaceae</taxon>
        <taxon>Tenacibaculum</taxon>
    </lineage>
</organism>
<dbReference type="NCBIfam" id="TIGR00121">
    <property type="entry name" value="birA_ligase"/>
    <property type="match status" value="1"/>
</dbReference>
<dbReference type="EMBL" id="LT634361">
    <property type="protein sequence ID" value="SFZ81370.1"/>
    <property type="molecule type" value="Genomic_DNA"/>
</dbReference>
<dbReference type="AlphaFoldDB" id="A0A2H1E839"/>
<dbReference type="InterPro" id="IPR045864">
    <property type="entry name" value="aa-tRNA-synth_II/BPL/LPL"/>
</dbReference>
<feature type="domain" description="BPL/LPL catalytic" evidence="2">
    <location>
        <begin position="1"/>
        <end position="178"/>
    </location>
</feature>
<reference evidence="3 4" key="1">
    <citation type="submission" date="2016-11" db="EMBL/GenBank/DDBJ databases">
        <authorList>
            <person name="Jaros S."/>
            <person name="Januszkiewicz K."/>
            <person name="Wedrychowicz H."/>
        </authorList>
    </citation>
    <scope>NUCLEOTIDE SEQUENCE [LARGE SCALE GENOMIC DNA]</scope>
    <source>
        <strain evidence="3">NCIMB 2154T</strain>
    </source>
</reference>
<keyword evidence="1" id="KW-0436">Ligase</keyword>
<dbReference type="PANTHER" id="PTHR12835:SF5">
    <property type="entry name" value="BIOTIN--PROTEIN LIGASE"/>
    <property type="match status" value="1"/>
</dbReference>
<dbReference type="RefSeq" id="WP_024741398.1">
    <property type="nucleotide sequence ID" value="NZ_BAUG01000026.1"/>
</dbReference>
<evidence type="ECO:0000313" key="3">
    <source>
        <dbReference type="EMBL" id="SFZ81370.1"/>
    </source>
</evidence>
<dbReference type="Proteomes" id="UP000231564">
    <property type="component" value="Chromosome MARIT"/>
</dbReference>
<dbReference type="CDD" id="cd16442">
    <property type="entry name" value="BPL"/>
    <property type="match status" value="1"/>
</dbReference>
<dbReference type="STRING" id="1349785.GCA_000509405_01263"/>
<dbReference type="GeneID" id="47722638"/>
<dbReference type="OrthoDB" id="9807064at2"/>
<dbReference type="InterPro" id="IPR004143">
    <property type="entry name" value="BPL_LPL_catalytic"/>
</dbReference>
<dbReference type="GO" id="GO:0004077">
    <property type="term" value="F:biotin--[biotin carboxyl-carrier protein] ligase activity"/>
    <property type="evidence" value="ECO:0007669"/>
    <property type="project" value="InterPro"/>
</dbReference>
<dbReference type="PROSITE" id="PS51733">
    <property type="entry name" value="BPL_LPL_CATALYTIC"/>
    <property type="match status" value="1"/>
</dbReference>
<proteinExistence type="predicted"/>
<dbReference type="InterPro" id="IPR004408">
    <property type="entry name" value="Biotin_CoA_COase_ligase"/>
</dbReference>
<protein>
    <submittedName>
        <fullName evidence="3">Putative biotin--(Acetyl-CoA carboxylase) synthetase</fullName>
    </submittedName>
</protein>
<evidence type="ECO:0000259" key="2">
    <source>
        <dbReference type="PROSITE" id="PS51733"/>
    </source>
</evidence>
<dbReference type="GO" id="GO:0005737">
    <property type="term" value="C:cytoplasm"/>
    <property type="evidence" value="ECO:0007669"/>
    <property type="project" value="TreeGrafter"/>
</dbReference>
<accession>A0A2H1E839</accession>
<evidence type="ECO:0000256" key="1">
    <source>
        <dbReference type="ARBA" id="ARBA00022598"/>
    </source>
</evidence>
<dbReference type="Pfam" id="PF03099">
    <property type="entry name" value="BPL_LplA_LipB"/>
    <property type="match status" value="1"/>
</dbReference>
<dbReference type="PANTHER" id="PTHR12835">
    <property type="entry name" value="BIOTIN PROTEIN LIGASE"/>
    <property type="match status" value="1"/>
</dbReference>
<keyword evidence="4" id="KW-1185">Reference proteome</keyword>
<dbReference type="KEGG" id="tmar:MARIT_1074"/>
<gene>
    <name evidence="3" type="ORF">MARIT_1074</name>
</gene>
<dbReference type="Gene3D" id="3.30.930.10">
    <property type="entry name" value="Bira Bifunctional Protein, Domain 2"/>
    <property type="match status" value="1"/>
</dbReference>
<name>A0A2H1E839_9FLAO</name>
<dbReference type="SUPFAM" id="SSF55681">
    <property type="entry name" value="Class II aaRS and biotin synthetases"/>
    <property type="match status" value="1"/>
</dbReference>
<sequence length="243" mass="27579">MKLIKLNAIDSTNSFLKDLAQNTILENKTVVTATEQLKGRGQMGTEWSSEANKNLLCSVFFRFNKLAISHQFYLNFGVALAVFDTLKKYDLPKLAIKWPNDILSEKSKISGILVENVITNRQIQSSIIGIGVNVNQEKFPANLLQVTSMKRQLEKDVSIDQLLVDLVAELSKNIELLEKGAYKTLEKRYLEVLYKKNTPMMFRNRQSTLFMGMIIGVTSYGKLQIQLDDDTIKEFGIKEVSFA</sequence>